<organism evidence="2 3">
    <name type="scientific">Araneus ventricosus</name>
    <name type="common">Orbweaver spider</name>
    <name type="synonym">Epeira ventricosa</name>
    <dbReference type="NCBI Taxonomy" id="182803"/>
    <lineage>
        <taxon>Eukaryota</taxon>
        <taxon>Metazoa</taxon>
        <taxon>Ecdysozoa</taxon>
        <taxon>Arthropoda</taxon>
        <taxon>Chelicerata</taxon>
        <taxon>Arachnida</taxon>
        <taxon>Araneae</taxon>
        <taxon>Araneomorphae</taxon>
        <taxon>Entelegynae</taxon>
        <taxon>Araneoidea</taxon>
        <taxon>Araneidae</taxon>
        <taxon>Araneus</taxon>
    </lineage>
</organism>
<dbReference type="EMBL" id="BGPR01001456">
    <property type="protein sequence ID" value="GBM54360.1"/>
    <property type="molecule type" value="Genomic_DNA"/>
</dbReference>
<protein>
    <submittedName>
        <fullName evidence="2">Dynein heavy chain 2, axonemal</fullName>
    </submittedName>
</protein>
<comment type="caution">
    <text evidence="2">The sequence shown here is derived from an EMBL/GenBank/DDBJ whole genome shotgun (WGS) entry which is preliminary data.</text>
</comment>
<evidence type="ECO:0000313" key="3">
    <source>
        <dbReference type="Proteomes" id="UP000499080"/>
    </source>
</evidence>
<evidence type="ECO:0000313" key="2">
    <source>
        <dbReference type="EMBL" id="GBM54360.1"/>
    </source>
</evidence>
<dbReference type="InterPro" id="IPR013594">
    <property type="entry name" value="Dynein_heavy_tail"/>
</dbReference>
<accession>A0A4Y2GL84</accession>
<keyword evidence="3" id="KW-1185">Reference proteome</keyword>
<dbReference type="GO" id="GO:0005858">
    <property type="term" value="C:axonemal dynein complex"/>
    <property type="evidence" value="ECO:0007669"/>
    <property type="project" value="TreeGrafter"/>
</dbReference>
<dbReference type="GO" id="GO:0045505">
    <property type="term" value="F:dynein intermediate chain binding"/>
    <property type="evidence" value="ECO:0007669"/>
    <property type="project" value="InterPro"/>
</dbReference>
<name>A0A4Y2GL84_ARAVE</name>
<dbReference type="PANTHER" id="PTHR46532:SF11">
    <property type="entry name" value="DYNEIN AXONEMAL HEAVY CHAIN 12"/>
    <property type="match status" value="1"/>
</dbReference>
<dbReference type="GO" id="GO:0007018">
    <property type="term" value="P:microtubule-based movement"/>
    <property type="evidence" value="ECO:0007669"/>
    <property type="project" value="InterPro"/>
</dbReference>
<dbReference type="OrthoDB" id="10251809at2759"/>
<feature type="domain" description="Dynein heavy chain tail" evidence="1">
    <location>
        <begin position="202"/>
        <end position="429"/>
    </location>
</feature>
<dbReference type="Pfam" id="PF08385">
    <property type="entry name" value="DHC_N1"/>
    <property type="match status" value="1"/>
</dbReference>
<dbReference type="AlphaFoldDB" id="A0A4Y2GL84"/>
<dbReference type="GO" id="GO:0051959">
    <property type="term" value="F:dynein light intermediate chain binding"/>
    <property type="evidence" value="ECO:0007669"/>
    <property type="project" value="InterPro"/>
</dbReference>
<dbReference type="Proteomes" id="UP000499080">
    <property type="component" value="Unassembled WGS sequence"/>
</dbReference>
<sequence length="503" mass="58510">MESKLNVPSVDLSLVRRYSLAELEEIDFSTSDDFAIVVENLKNVITLEQNIEEFWTEDHEQILWQFVIDPESNVLTVYFSEDLLVVECDIPKVQVLELFYIIKVIPDKLISSDYSSKLLYGTTKAPFFESLYQILCIVYLPMFSRSGEWSKCIKTDYLDHLSKFLLELFDLRNKLQKEIVFYVPDEISEKDVKSVVEQKELLNQVERTVMKWIWLFMCVLMQRGNSSSEDSGPLEEIEFWELKCNDLKKVLYQLERDDVKMCIEILKAAKLTSYFKFMEVSNQLQSQFDIAQNNVKFLSILKKPCKEIETAALSEIPSHLSRLLDFVRIIWNNSLHLKDPSEISNLLCKVNNFVIKTVSNHIPLDEIFQDKTSAQKHNLLDVISCCNKWIDIFEFSERVHKKFAPSVWSVQEISPQINLFVHRCEELIQAHYISAKRVLCFLADQQNINRVKASQESLGPSCAVQNFLTQVVTLQILLQWHSKGDTVEPSLTSIIRSRSLLVM</sequence>
<dbReference type="InterPro" id="IPR026983">
    <property type="entry name" value="DHC"/>
</dbReference>
<dbReference type="PANTHER" id="PTHR46532">
    <property type="entry name" value="MALE FERTILITY FACTOR KL5"/>
    <property type="match status" value="1"/>
</dbReference>
<evidence type="ECO:0000259" key="1">
    <source>
        <dbReference type="Pfam" id="PF08385"/>
    </source>
</evidence>
<gene>
    <name evidence="2" type="primary">DNAH2_1</name>
    <name evidence="2" type="ORF">AVEN_171085_1</name>
</gene>
<proteinExistence type="predicted"/>
<reference evidence="2 3" key="1">
    <citation type="journal article" date="2019" name="Sci. Rep.">
        <title>Orb-weaving spider Araneus ventricosus genome elucidates the spidroin gene catalogue.</title>
        <authorList>
            <person name="Kono N."/>
            <person name="Nakamura H."/>
            <person name="Ohtoshi R."/>
            <person name="Moran D.A.P."/>
            <person name="Shinohara A."/>
            <person name="Yoshida Y."/>
            <person name="Fujiwara M."/>
            <person name="Mori M."/>
            <person name="Tomita M."/>
            <person name="Arakawa K."/>
        </authorList>
    </citation>
    <scope>NUCLEOTIDE SEQUENCE [LARGE SCALE GENOMIC DNA]</scope>
</reference>